<evidence type="ECO:0000256" key="9">
    <source>
        <dbReference type="ARBA" id="ARBA00033070"/>
    </source>
</evidence>
<comment type="subunit">
    <text evidence="11">Homodimer. The RNAP catalytic core consists of 2 alpha, 1 beta, 1 beta' and 1 omega subunit. When a sigma factor is associated with the core the holoenzyme is formed, which can initiate transcription.</text>
</comment>
<dbReference type="KEGG" id="xcl:G4Z02_05400"/>
<dbReference type="Gene3D" id="3.30.1360.10">
    <property type="entry name" value="RNA polymerase, RBP11-like subunit"/>
    <property type="match status" value="1"/>
</dbReference>
<feature type="region of interest" description="Alpha C-terminal domain (alpha-CTD)" evidence="11">
    <location>
        <begin position="248"/>
        <end position="316"/>
    </location>
</feature>
<evidence type="ECO:0000259" key="12">
    <source>
        <dbReference type="SMART" id="SM00662"/>
    </source>
</evidence>
<dbReference type="NCBIfam" id="NF003515">
    <property type="entry name" value="PRK05182.2-1"/>
    <property type="match status" value="1"/>
</dbReference>
<organism evidence="13 14">
    <name type="scientific">Candidatus Xianfuyuplasma coldseepsis</name>
    <dbReference type="NCBI Taxonomy" id="2782163"/>
    <lineage>
        <taxon>Bacteria</taxon>
        <taxon>Bacillati</taxon>
        <taxon>Mycoplasmatota</taxon>
        <taxon>Mollicutes</taxon>
        <taxon>Candidatus Izemoplasmatales</taxon>
        <taxon>Candidatus Izemoplasmataceae</taxon>
        <taxon>Candidatus Xianfuyuplasma</taxon>
    </lineage>
</organism>
<dbReference type="Pfam" id="PF01193">
    <property type="entry name" value="RNA_pol_L"/>
    <property type="match status" value="1"/>
</dbReference>
<dbReference type="InterPro" id="IPR011773">
    <property type="entry name" value="DNA-dir_RpoA"/>
</dbReference>
<keyword evidence="14" id="KW-1185">Reference proteome</keyword>
<feature type="domain" description="DNA-directed RNA polymerase RpoA/D/Rpb3-type" evidence="12">
    <location>
        <begin position="19"/>
        <end position="230"/>
    </location>
</feature>
<sequence>MKFEKPNTQIEVLNETNTYGKFIVSPLERGYGITLGNSLRRILLSSLPGCAIVNCEIDGVQHEFSSMDGVVEDVTGIVLNLKEVVLTIDSDDPNVEKRLEIYVEGPQVVTAKDIISDNDVNIINEDQHICTVNSGTFRMIMTARKGVGYVNADDNKEFITNRSNIGIIPIDSIYTPVNRVNYDVGPASSGNSGQDKLTLEIWTNGSVNPQEAIAIASKMMIEHLKVMVELSEKVKEEEFMIEREDEQNSQILEMQIEDLDLSVRSYNCLKRAGINTVEELTQKTEEDMMKVRNLGKKSLKEVKQKLDELGLGLARH</sequence>
<keyword evidence="5 11" id="KW-0808">Transferase</keyword>
<dbReference type="NCBIfam" id="TIGR02027">
    <property type="entry name" value="rpoA"/>
    <property type="match status" value="1"/>
</dbReference>
<dbReference type="FunFam" id="1.10.150.20:FF:000001">
    <property type="entry name" value="DNA-directed RNA polymerase subunit alpha"/>
    <property type="match status" value="1"/>
</dbReference>
<evidence type="ECO:0000256" key="10">
    <source>
        <dbReference type="ARBA" id="ARBA00048552"/>
    </source>
</evidence>
<feature type="region of interest" description="Alpha N-terminal domain (alpha-NTD)" evidence="11">
    <location>
        <begin position="1"/>
        <end position="231"/>
    </location>
</feature>
<dbReference type="InterPro" id="IPR011260">
    <property type="entry name" value="RNAP_asu_C"/>
</dbReference>
<dbReference type="HAMAP" id="MF_00059">
    <property type="entry name" value="RNApol_bact_RpoA"/>
    <property type="match status" value="1"/>
</dbReference>
<gene>
    <name evidence="11" type="primary">rpoA</name>
    <name evidence="13" type="ORF">G4Z02_05400</name>
</gene>
<dbReference type="RefSeq" id="WP_258878706.1">
    <property type="nucleotide sequence ID" value="NZ_CP048914.1"/>
</dbReference>
<dbReference type="GO" id="GO:0000428">
    <property type="term" value="C:DNA-directed RNA polymerase complex"/>
    <property type="evidence" value="ECO:0007669"/>
    <property type="project" value="UniProtKB-KW"/>
</dbReference>
<comment type="similarity">
    <text evidence="1 11">Belongs to the RNA polymerase alpha chain family.</text>
</comment>
<evidence type="ECO:0000256" key="4">
    <source>
        <dbReference type="ARBA" id="ARBA00022478"/>
    </source>
</evidence>
<proteinExistence type="inferred from homology"/>
<comment type="function">
    <text evidence="11">DNA-dependent RNA polymerase catalyzes the transcription of DNA into RNA using the four ribonucleoside triphosphates as substrates.</text>
</comment>
<evidence type="ECO:0000313" key="13">
    <source>
        <dbReference type="EMBL" id="QMS86018.1"/>
    </source>
</evidence>
<dbReference type="GO" id="GO:0005737">
    <property type="term" value="C:cytoplasm"/>
    <property type="evidence" value="ECO:0007669"/>
    <property type="project" value="UniProtKB-ARBA"/>
</dbReference>
<evidence type="ECO:0000256" key="11">
    <source>
        <dbReference type="HAMAP-Rule" id="MF_00059"/>
    </source>
</evidence>
<keyword evidence="4 11" id="KW-0240">DNA-directed RNA polymerase</keyword>
<dbReference type="GO" id="GO:0046983">
    <property type="term" value="F:protein dimerization activity"/>
    <property type="evidence" value="ECO:0007669"/>
    <property type="project" value="InterPro"/>
</dbReference>
<dbReference type="CDD" id="cd06928">
    <property type="entry name" value="RNAP_alpha_NTD"/>
    <property type="match status" value="1"/>
</dbReference>
<dbReference type="Pfam" id="PF03118">
    <property type="entry name" value="RNA_pol_A_CTD"/>
    <property type="match status" value="1"/>
</dbReference>
<evidence type="ECO:0000256" key="8">
    <source>
        <dbReference type="ARBA" id="ARBA00032524"/>
    </source>
</evidence>
<dbReference type="GO" id="GO:0003677">
    <property type="term" value="F:DNA binding"/>
    <property type="evidence" value="ECO:0007669"/>
    <property type="project" value="UniProtKB-UniRule"/>
</dbReference>
<evidence type="ECO:0000256" key="5">
    <source>
        <dbReference type="ARBA" id="ARBA00022679"/>
    </source>
</evidence>
<keyword evidence="7 11" id="KW-0804">Transcription</keyword>
<comment type="catalytic activity">
    <reaction evidence="10 11">
        <text>RNA(n) + a ribonucleoside 5'-triphosphate = RNA(n+1) + diphosphate</text>
        <dbReference type="Rhea" id="RHEA:21248"/>
        <dbReference type="Rhea" id="RHEA-COMP:14527"/>
        <dbReference type="Rhea" id="RHEA-COMP:17342"/>
        <dbReference type="ChEBI" id="CHEBI:33019"/>
        <dbReference type="ChEBI" id="CHEBI:61557"/>
        <dbReference type="ChEBI" id="CHEBI:140395"/>
        <dbReference type="EC" id="2.7.7.6"/>
    </reaction>
</comment>
<dbReference type="SUPFAM" id="SSF55257">
    <property type="entry name" value="RBP11-like subunits of RNA polymerase"/>
    <property type="match status" value="1"/>
</dbReference>
<dbReference type="SMART" id="SM00662">
    <property type="entry name" value="RPOLD"/>
    <property type="match status" value="1"/>
</dbReference>
<evidence type="ECO:0000256" key="3">
    <source>
        <dbReference type="ARBA" id="ARBA00015972"/>
    </source>
</evidence>
<evidence type="ECO:0000256" key="2">
    <source>
        <dbReference type="ARBA" id="ARBA00012418"/>
    </source>
</evidence>
<evidence type="ECO:0000256" key="6">
    <source>
        <dbReference type="ARBA" id="ARBA00022695"/>
    </source>
</evidence>
<evidence type="ECO:0000256" key="1">
    <source>
        <dbReference type="ARBA" id="ARBA00007123"/>
    </source>
</evidence>
<dbReference type="SUPFAM" id="SSF47789">
    <property type="entry name" value="C-terminal domain of RNA polymerase alpha subunit"/>
    <property type="match status" value="1"/>
</dbReference>
<dbReference type="Gene3D" id="2.170.120.12">
    <property type="entry name" value="DNA-directed RNA polymerase, insert domain"/>
    <property type="match status" value="1"/>
</dbReference>
<dbReference type="InterPro" id="IPR036643">
    <property type="entry name" value="RNApol_insert_sf"/>
</dbReference>
<evidence type="ECO:0000313" key="14">
    <source>
        <dbReference type="Proteomes" id="UP000514720"/>
    </source>
</evidence>
<protein>
    <recommendedName>
        <fullName evidence="3 11">DNA-directed RNA polymerase subunit alpha</fullName>
        <shortName evidence="11">RNAP subunit alpha</shortName>
        <ecNumber evidence="2 11">2.7.7.6</ecNumber>
    </recommendedName>
    <alternativeName>
        <fullName evidence="9 11">RNA polymerase subunit alpha</fullName>
    </alternativeName>
    <alternativeName>
        <fullName evidence="8 11">Transcriptase subunit alpha</fullName>
    </alternativeName>
</protein>
<dbReference type="Pfam" id="PF01000">
    <property type="entry name" value="RNA_pol_A_bac"/>
    <property type="match status" value="1"/>
</dbReference>
<dbReference type="InterPro" id="IPR011263">
    <property type="entry name" value="DNA-dir_RNA_pol_RpoA/D/Rpb3"/>
</dbReference>
<dbReference type="Gene3D" id="1.10.150.20">
    <property type="entry name" value="5' to 3' exonuclease, C-terminal subdomain"/>
    <property type="match status" value="1"/>
</dbReference>
<dbReference type="FunFam" id="2.170.120.12:FF:000001">
    <property type="entry name" value="DNA-directed RNA polymerase subunit alpha"/>
    <property type="match status" value="1"/>
</dbReference>
<dbReference type="Proteomes" id="UP000514720">
    <property type="component" value="Chromosome"/>
</dbReference>
<reference evidence="13 14" key="1">
    <citation type="submission" date="2020-02" db="EMBL/GenBank/DDBJ databases">
        <authorList>
            <person name="Zheng R.K."/>
            <person name="Sun C.M."/>
        </authorList>
    </citation>
    <scope>NUCLEOTIDE SEQUENCE [LARGE SCALE GENOMIC DNA]</scope>
    <source>
        <strain evidence="14">zrk13</strain>
    </source>
</reference>
<accession>A0A7L7KWB4</accession>
<dbReference type="GO" id="GO:0006351">
    <property type="term" value="P:DNA-templated transcription"/>
    <property type="evidence" value="ECO:0007669"/>
    <property type="project" value="UniProtKB-UniRule"/>
</dbReference>
<dbReference type="InterPro" id="IPR036603">
    <property type="entry name" value="RBP11-like"/>
</dbReference>
<dbReference type="SUPFAM" id="SSF56553">
    <property type="entry name" value="Insert subdomain of RNA polymerase alpha subunit"/>
    <property type="match status" value="1"/>
</dbReference>
<keyword evidence="6 11" id="KW-0548">Nucleotidyltransferase</keyword>
<dbReference type="InterPro" id="IPR011262">
    <property type="entry name" value="DNA-dir_RNA_pol_insert"/>
</dbReference>
<dbReference type="AlphaFoldDB" id="A0A7L7KWB4"/>
<dbReference type="NCBIfam" id="NF003513">
    <property type="entry name" value="PRK05182.1-2"/>
    <property type="match status" value="1"/>
</dbReference>
<evidence type="ECO:0000256" key="7">
    <source>
        <dbReference type="ARBA" id="ARBA00023163"/>
    </source>
</evidence>
<dbReference type="GO" id="GO:0003899">
    <property type="term" value="F:DNA-directed RNA polymerase activity"/>
    <property type="evidence" value="ECO:0007669"/>
    <property type="project" value="UniProtKB-UniRule"/>
</dbReference>
<dbReference type="EMBL" id="CP048914">
    <property type="protein sequence ID" value="QMS86018.1"/>
    <property type="molecule type" value="Genomic_DNA"/>
</dbReference>
<comment type="domain">
    <text evidence="11">The N-terminal domain is essential for RNAP assembly and basal transcription, whereas the C-terminal domain is involved in interaction with transcriptional regulators and with upstream promoter elements.</text>
</comment>
<dbReference type="EC" id="2.7.7.6" evidence="2 11"/>
<name>A0A7L7KWB4_9MOLU</name>
<dbReference type="NCBIfam" id="NF003519">
    <property type="entry name" value="PRK05182.2-5"/>
    <property type="match status" value="1"/>
</dbReference>